<dbReference type="SUPFAM" id="SSF53613">
    <property type="entry name" value="Ribokinase-like"/>
    <property type="match status" value="2"/>
</dbReference>
<dbReference type="InterPro" id="IPR029056">
    <property type="entry name" value="Ribokinase-like"/>
</dbReference>
<dbReference type="Pfam" id="PF00294">
    <property type="entry name" value="PfkB"/>
    <property type="match status" value="1"/>
</dbReference>
<feature type="chain" id="PRO_5008584362" description="Carbohydrate kinase PfkB domain-containing protein" evidence="1">
    <location>
        <begin position="23"/>
        <end position="160"/>
    </location>
</feature>
<dbReference type="EMBL" id="GECU01034877">
    <property type="protein sequence ID" value="JAS72829.1"/>
    <property type="molecule type" value="Transcribed_RNA"/>
</dbReference>
<dbReference type="Gene3D" id="3.40.1190.20">
    <property type="match status" value="2"/>
</dbReference>
<protein>
    <recommendedName>
        <fullName evidence="2">Carbohydrate kinase PfkB domain-containing protein</fullName>
    </recommendedName>
</protein>
<evidence type="ECO:0000313" key="3">
    <source>
        <dbReference type="EMBL" id="JAS72829.1"/>
    </source>
</evidence>
<keyword evidence="1" id="KW-0732">Signal</keyword>
<gene>
    <name evidence="3" type="ORF">g.15363</name>
</gene>
<dbReference type="AlphaFoldDB" id="A0A1B6HE21"/>
<dbReference type="InterPro" id="IPR011611">
    <property type="entry name" value="PfkB_dom"/>
</dbReference>
<accession>A0A1B6HE21</accession>
<dbReference type="PANTHER" id="PTHR42774">
    <property type="entry name" value="PHOSPHOTRANSFERASE SYSTEM TRANSPORT PROTEIN"/>
    <property type="match status" value="1"/>
</dbReference>
<evidence type="ECO:0000259" key="2">
    <source>
        <dbReference type="Pfam" id="PF00294"/>
    </source>
</evidence>
<proteinExistence type="predicted"/>
<sequence length="160" mass="16659">MPEKRILCVGLMCVDLIQVCKDYPIEDSDQRSTDHRWQRGGNASNNCTVISKCGQICEYLGTMSDDMLGRASVIVAWGEAGAAGQVSGGEVVDSPASPPPAVVDTLGAGDTFLAATIVCLSQGYDLRQSIAAGCRIAGVKVGSSGFSSVHPNLIQPPTNS</sequence>
<dbReference type="PANTHER" id="PTHR42774:SF3">
    <property type="entry name" value="KETOHEXOKINASE"/>
    <property type="match status" value="1"/>
</dbReference>
<dbReference type="GO" id="GO:0006796">
    <property type="term" value="P:phosphate-containing compound metabolic process"/>
    <property type="evidence" value="ECO:0007669"/>
    <property type="project" value="UniProtKB-ARBA"/>
</dbReference>
<feature type="signal peptide" evidence="1">
    <location>
        <begin position="1"/>
        <end position="22"/>
    </location>
</feature>
<reference evidence="3" key="1">
    <citation type="submission" date="2015-11" db="EMBL/GenBank/DDBJ databases">
        <title>De novo transcriptome assembly of four potential Pierce s Disease insect vectors from Arizona vineyards.</title>
        <authorList>
            <person name="Tassone E.E."/>
        </authorList>
    </citation>
    <scope>NUCLEOTIDE SEQUENCE</scope>
</reference>
<dbReference type="InterPro" id="IPR052562">
    <property type="entry name" value="Ketohexokinase-related"/>
</dbReference>
<evidence type="ECO:0000256" key="1">
    <source>
        <dbReference type="SAM" id="SignalP"/>
    </source>
</evidence>
<organism evidence="3">
    <name type="scientific">Homalodisca liturata</name>
    <dbReference type="NCBI Taxonomy" id="320908"/>
    <lineage>
        <taxon>Eukaryota</taxon>
        <taxon>Metazoa</taxon>
        <taxon>Ecdysozoa</taxon>
        <taxon>Arthropoda</taxon>
        <taxon>Hexapoda</taxon>
        <taxon>Insecta</taxon>
        <taxon>Pterygota</taxon>
        <taxon>Neoptera</taxon>
        <taxon>Paraneoptera</taxon>
        <taxon>Hemiptera</taxon>
        <taxon>Auchenorrhyncha</taxon>
        <taxon>Membracoidea</taxon>
        <taxon>Cicadellidae</taxon>
        <taxon>Cicadellinae</taxon>
        <taxon>Proconiini</taxon>
        <taxon>Homalodisca</taxon>
    </lineage>
</organism>
<feature type="domain" description="Carbohydrate kinase PfkB" evidence="2">
    <location>
        <begin position="71"/>
        <end position="148"/>
    </location>
</feature>
<name>A0A1B6HE21_9HEMI</name>